<evidence type="ECO:0000313" key="6">
    <source>
        <dbReference type="EMBL" id="PZQ12265.1"/>
    </source>
</evidence>
<organism evidence="6 7">
    <name type="scientific">Rhodanobacter denitrificans</name>
    <dbReference type="NCBI Taxonomy" id="666685"/>
    <lineage>
        <taxon>Bacteria</taxon>
        <taxon>Pseudomonadati</taxon>
        <taxon>Pseudomonadota</taxon>
        <taxon>Gammaproteobacteria</taxon>
        <taxon>Lysobacterales</taxon>
        <taxon>Rhodanobacteraceae</taxon>
        <taxon>Rhodanobacter</taxon>
    </lineage>
</organism>
<dbReference type="PANTHER" id="PTHR47506:SF1">
    <property type="entry name" value="HTH-TYPE TRANSCRIPTIONAL REGULATOR YJDC"/>
    <property type="match status" value="1"/>
</dbReference>
<dbReference type="SUPFAM" id="SSF46689">
    <property type="entry name" value="Homeodomain-like"/>
    <property type="match status" value="1"/>
</dbReference>
<keyword evidence="1" id="KW-0805">Transcription regulation</keyword>
<dbReference type="Proteomes" id="UP000249046">
    <property type="component" value="Unassembled WGS sequence"/>
</dbReference>
<dbReference type="PROSITE" id="PS50977">
    <property type="entry name" value="HTH_TETR_2"/>
    <property type="match status" value="1"/>
</dbReference>
<gene>
    <name evidence="6" type="ORF">DI564_13325</name>
</gene>
<accession>A0A2W5KBB3</accession>
<name>A0A2W5KBB3_9GAMM</name>
<protein>
    <submittedName>
        <fullName evidence="6">TetR/AcrR family transcriptional regulator</fullName>
    </submittedName>
</protein>
<evidence type="ECO:0000256" key="4">
    <source>
        <dbReference type="PROSITE-ProRule" id="PRU00335"/>
    </source>
</evidence>
<dbReference type="GO" id="GO:0003677">
    <property type="term" value="F:DNA binding"/>
    <property type="evidence" value="ECO:0007669"/>
    <property type="project" value="UniProtKB-UniRule"/>
</dbReference>
<keyword evidence="2 4" id="KW-0238">DNA-binding</keyword>
<evidence type="ECO:0000256" key="2">
    <source>
        <dbReference type="ARBA" id="ARBA00023125"/>
    </source>
</evidence>
<dbReference type="Gene3D" id="1.10.357.10">
    <property type="entry name" value="Tetracycline Repressor, domain 2"/>
    <property type="match status" value="1"/>
</dbReference>
<dbReference type="EMBL" id="QFPO01000013">
    <property type="protein sequence ID" value="PZQ12265.1"/>
    <property type="molecule type" value="Genomic_DNA"/>
</dbReference>
<feature type="DNA-binding region" description="H-T-H motif" evidence="4">
    <location>
        <begin position="40"/>
        <end position="59"/>
    </location>
</feature>
<comment type="caution">
    <text evidence="6">The sequence shown here is derived from an EMBL/GenBank/DDBJ whole genome shotgun (WGS) entry which is preliminary data.</text>
</comment>
<dbReference type="SUPFAM" id="SSF48498">
    <property type="entry name" value="Tetracyclin repressor-like, C-terminal domain"/>
    <property type="match status" value="1"/>
</dbReference>
<evidence type="ECO:0000256" key="1">
    <source>
        <dbReference type="ARBA" id="ARBA00023015"/>
    </source>
</evidence>
<reference evidence="6 7" key="1">
    <citation type="submission" date="2017-08" db="EMBL/GenBank/DDBJ databases">
        <title>Infants hospitalized years apart are colonized by the same room-sourced microbial strains.</title>
        <authorList>
            <person name="Brooks B."/>
            <person name="Olm M.R."/>
            <person name="Firek B.A."/>
            <person name="Baker R."/>
            <person name="Thomas B.C."/>
            <person name="Morowitz M.J."/>
            <person name="Banfield J.F."/>
        </authorList>
    </citation>
    <scope>NUCLEOTIDE SEQUENCE [LARGE SCALE GENOMIC DNA]</scope>
    <source>
        <strain evidence="6">S2_005_003_R2_42</strain>
    </source>
</reference>
<sequence>MSKLKSEGVDKAASDKPRVRDRIFDTASELFYRHGIRAVGVDAIASEAGTNKMSFYRSFPSKDDLVAEYLCGQQREYWQWWDEVVAPHQGDPRRQIEALIESTIDLARLKAKTAEGCRTARGCALGNAAVEIPEDNERLGDIVHNYKSEIRRRLRALAAEAGARDADALGDALMLLLEGGLYTRLTFPDNTGPIAAITQAAGWLLDACTKPGCTAGSAKQPSGRA</sequence>
<dbReference type="AlphaFoldDB" id="A0A2W5KBB3"/>
<dbReference type="Pfam" id="PF00440">
    <property type="entry name" value="TetR_N"/>
    <property type="match status" value="1"/>
</dbReference>
<dbReference type="InterPro" id="IPR036271">
    <property type="entry name" value="Tet_transcr_reg_TetR-rel_C_sf"/>
</dbReference>
<dbReference type="InterPro" id="IPR009057">
    <property type="entry name" value="Homeodomain-like_sf"/>
</dbReference>
<keyword evidence="3" id="KW-0804">Transcription</keyword>
<evidence type="ECO:0000313" key="7">
    <source>
        <dbReference type="Proteomes" id="UP000249046"/>
    </source>
</evidence>
<proteinExistence type="predicted"/>
<evidence type="ECO:0000256" key="3">
    <source>
        <dbReference type="ARBA" id="ARBA00023163"/>
    </source>
</evidence>
<dbReference type="PRINTS" id="PR00455">
    <property type="entry name" value="HTHTETR"/>
</dbReference>
<evidence type="ECO:0000259" key="5">
    <source>
        <dbReference type="PROSITE" id="PS50977"/>
    </source>
</evidence>
<feature type="domain" description="HTH tetR-type" evidence="5">
    <location>
        <begin position="17"/>
        <end position="77"/>
    </location>
</feature>
<dbReference type="InterPro" id="IPR001647">
    <property type="entry name" value="HTH_TetR"/>
</dbReference>
<dbReference type="PANTHER" id="PTHR47506">
    <property type="entry name" value="TRANSCRIPTIONAL REGULATORY PROTEIN"/>
    <property type="match status" value="1"/>
</dbReference>